<feature type="transmembrane region" description="Helical" evidence="1">
    <location>
        <begin position="78"/>
        <end position="98"/>
    </location>
</feature>
<accession>A0ABV5AKW8</accession>
<reference evidence="2 3" key="1">
    <citation type="journal article" date="2024" name="Int. J. Mol. Sci.">
        <title>Exploration of Alicyclobacillus spp. Genome in Search of Antibiotic Resistance.</title>
        <authorList>
            <person name="Bucka-Kolendo J."/>
            <person name="Kiousi D.E."/>
            <person name="Dekowska A."/>
            <person name="Mikolajczuk-Szczyrba A."/>
            <person name="Karadedos D.M."/>
            <person name="Michael P."/>
            <person name="Galanis A."/>
            <person name="Sokolowska B."/>
        </authorList>
    </citation>
    <scope>NUCLEOTIDE SEQUENCE [LARGE SCALE GENOMIC DNA]</scope>
    <source>
        <strain evidence="2 3">KKP 3000</strain>
    </source>
</reference>
<sequence length="130" mass="14708">MKRVRIRTDKRRAESVHDMSIRQDTEATDMDAMFSSVLRDALHQVESIAPDSPPHLQFLSRLVEDTKLRQTRRLRRDLARFLAVAIFAGAGWMLSATLHMFADALVMTSLLSLAILPICFMLTRHEGGAS</sequence>
<dbReference type="EMBL" id="JBDXSU010000029">
    <property type="protein sequence ID" value="MFB5192813.1"/>
    <property type="molecule type" value="Genomic_DNA"/>
</dbReference>
<protein>
    <submittedName>
        <fullName evidence="2">DUF5345 family protein</fullName>
    </submittedName>
</protein>
<dbReference type="Proteomes" id="UP001579974">
    <property type="component" value="Unassembled WGS sequence"/>
</dbReference>
<dbReference type="InterPro" id="IPR035238">
    <property type="entry name" value="DUF5345"/>
</dbReference>
<comment type="caution">
    <text evidence="2">The sequence shown here is derived from an EMBL/GenBank/DDBJ whole genome shotgun (WGS) entry which is preliminary data.</text>
</comment>
<dbReference type="RefSeq" id="WP_275473319.1">
    <property type="nucleotide sequence ID" value="NZ_CP162940.1"/>
</dbReference>
<proteinExistence type="predicted"/>
<keyword evidence="1" id="KW-0812">Transmembrane</keyword>
<feature type="transmembrane region" description="Helical" evidence="1">
    <location>
        <begin position="104"/>
        <end position="123"/>
    </location>
</feature>
<evidence type="ECO:0000313" key="3">
    <source>
        <dbReference type="Proteomes" id="UP001579974"/>
    </source>
</evidence>
<keyword evidence="1" id="KW-1133">Transmembrane helix</keyword>
<evidence type="ECO:0000256" key="1">
    <source>
        <dbReference type="SAM" id="Phobius"/>
    </source>
</evidence>
<organism evidence="2 3">
    <name type="scientific">Alicyclobacillus fastidiosus</name>
    <dbReference type="NCBI Taxonomy" id="392011"/>
    <lineage>
        <taxon>Bacteria</taxon>
        <taxon>Bacillati</taxon>
        <taxon>Bacillota</taxon>
        <taxon>Bacilli</taxon>
        <taxon>Bacillales</taxon>
        <taxon>Alicyclobacillaceae</taxon>
        <taxon>Alicyclobacillus</taxon>
    </lineage>
</organism>
<keyword evidence="1" id="KW-0472">Membrane</keyword>
<evidence type="ECO:0000313" key="2">
    <source>
        <dbReference type="EMBL" id="MFB5192813.1"/>
    </source>
</evidence>
<gene>
    <name evidence="2" type="ORF">KKP3000_002029</name>
</gene>
<dbReference type="Pfam" id="PF17280">
    <property type="entry name" value="DUF5345"/>
    <property type="match status" value="1"/>
</dbReference>
<name>A0ABV5AKW8_9BACL</name>
<keyword evidence="3" id="KW-1185">Reference proteome</keyword>